<keyword evidence="4 9" id="KW-0732">Signal</keyword>
<evidence type="ECO:0000256" key="1">
    <source>
        <dbReference type="ARBA" id="ARBA00000032"/>
    </source>
</evidence>
<evidence type="ECO:0000313" key="10">
    <source>
        <dbReference type="EMBL" id="TMS35480.1"/>
    </source>
</evidence>
<dbReference type="Pfam" id="PF00328">
    <property type="entry name" value="His_Phos_2"/>
    <property type="match status" value="1"/>
</dbReference>
<dbReference type="CDD" id="cd07061">
    <property type="entry name" value="HP_HAP_like"/>
    <property type="match status" value="1"/>
</dbReference>
<proteinExistence type="inferred from homology"/>
<organism evidence="10 11">
    <name type="scientific">Steinernema carpocapsae</name>
    <name type="common">Entomopathogenic nematode</name>
    <dbReference type="NCBI Taxonomy" id="34508"/>
    <lineage>
        <taxon>Eukaryota</taxon>
        <taxon>Metazoa</taxon>
        <taxon>Ecdysozoa</taxon>
        <taxon>Nematoda</taxon>
        <taxon>Chromadorea</taxon>
        <taxon>Rhabditida</taxon>
        <taxon>Tylenchina</taxon>
        <taxon>Panagrolaimomorpha</taxon>
        <taxon>Strongyloidoidea</taxon>
        <taxon>Steinernematidae</taxon>
        <taxon>Steinernema</taxon>
    </lineage>
</organism>
<name>A0A4U8UQH6_STECR</name>
<dbReference type="EC" id="3.1.3.2" evidence="3"/>
<evidence type="ECO:0000256" key="7">
    <source>
        <dbReference type="ARBA" id="ARBA00023180"/>
    </source>
</evidence>
<reference evidence="10 11" key="1">
    <citation type="journal article" date="2015" name="Genome Biol.">
        <title>Comparative genomics of Steinernema reveals deeply conserved gene regulatory networks.</title>
        <authorList>
            <person name="Dillman A.R."/>
            <person name="Macchietto M."/>
            <person name="Porter C.F."/>
            <person name="Rogers A."/>
            <person name="Williams B."/>
            <person name="Antoshechkin I."/>
            <person name="Lee M.M."/>
            <person name="Goodwin Z."/>
            <person name="Lu X."/>
            <person name="Lewis E.E."/>
            <person name="Goodrich-Blair H."/>
            <person name="Stock S.P."/>
            <person name="Adams B.J."/>
            <person name="Sternberg P.W."/>
            <person name="Mortazavi A."/>
        </authorList>
    </citation>
    <scope>NUCLEOTIDE SEQUENCE [LARGE SCALE GENOMIC DNA]</scope>
    <source>
        <strain evidence="10 11">ALL</strain>
    </source>
</reference>
<dbReference type="SUPFAM" id="SSF53254">
    <property type="entry name" value="Phosphoglycerate mutase-like"/>
    <property type="match status" value="1"/>
</dbReference>
<feature type="chain" id="PRO_5020494660" description="acid phosphatase" evidence="9">
    <location>
        <begin position="21"/>
        <end position="459"/>
    </location>
</feature>
<dbReference type="InterPro" id="IPR029033">
    <property type="entry name" value="His_PPase_superfam"/>
</dbReference>
<keyword evidence="7" id="KW-0325">Glycoprotein</keyword>
<evidence type="ECO:0000256" key="8">
    <source>
        <dbReference type="SAM" id="MobiDB-lite"/>
    </source>
</evidence>
<dbReference type="STRING" id="34508.A0A4U8UQH6"/>
<evidence type="ECO:0000256" key="5">
    <source>
        <dbReference type="ARBA" id="ARBA00022801"/>
    </source>
</evidence>
<dbReference type="AlphaFoldDB" id="A0A4U8UQH6"/>
<sequence>MRSSVFIAAILFCGLAPVLAKDKLVLLQAAWRHGARSPTDSFPKDEYKESDWHLGWGQLTAEGMEQHVKLGTHLRERYLINKTEFDFDMDPTFKSSHQLYVRATDVNRTIISAMSNMIGFYDMVNTAKNGTDYPSIDAWPTGFVPIAIHNTVPYDLDHVGNPDADCQLYGDLWDAIHASEVYVNASENNAKLLDKLTNYTGMKVTLDNLWIVSDDLFIQNDTNRAWPDWVTEDLYKQIHELNNQVQEWQNGVGLQNLTVHGQKVGTLVKQTRGGSLVWSMLNHMQQKKQCLTGQNGKEKKCRWMNDLRYFVYSAHDTTLDALLTALGSVREVLKNGTYDGEYPHYSAAVTMELLQSDDSKYYVRANYWHPRQNYARIVFTKYIQGCETIKDDKCPLETMLSSLQFLQPPKGETIESVTEPQQSFYLFSSTARRESLSSRNPRIPPSPPALLRPAWPSSR</sequence>
<dbReference type="Gene3D" id="3.40.50.1240">
    <property type="entry name" value="Phosphoglycerate mutase-like"/>
    <property type="match status" value="1"/>
</dbReference>
<evidence type="ECO:0000256" key="2">
    <source>
        <dbReference type="ARBA" id="ARBA00005375"/>
    </source>
</evidence>
<feature type="region of interest" description="Disordered" evidence="8">
    <location>
        <begin position="436"/>
        <end position="459"/>
    </location>
</feature>
<reference evidence="10 11" key="2">
    <citation type="journal article" date="2019" name="G3 (Bethesda)">
        <title>Hybrid Assembly of the Genome of the Entomopathogenic Nematode Steinernema carpocapsae Identifies the X-Chromosome.</title>
        <authorList>
            <person name="Serra L."/>
            <person name="Macchietto M."/>
            <person name="Macias-Munoz A."/>
            <person name="McGill C.J."/>
            <person name="Rodriguez I.M."/>
            <person name="Rodriguez B."/>
            <person name="Murad R."/>
            <person name="Mortazavi A."/>
        </authorList>
    </citation>
    <scope>NUCLEOTIDE SEQUENCE [LARGE SCALE GENOMIC DNA]</scope>
    <source>
        <strain evidence="10 11">ALL</strain>
    </source>
</reference>
<dbReference type="EMBL" id="AZBU02000001">
    <property type="protein sequence ID" value="TMS35480.1"/>
    <property type="molecule type" value="Genomic_DNA"/>
</dbReference>
<keyword evidence="6" id="KW-1015">Disulfide bond</keyword>
<keyword evidence="11" id="KW-1185">Reference proteome</keyword>
<gene>
    <name evidence="10" type="ORF">L596_002876</name>
</gene>
<dbReference type="Proteomes" id="UP000298663">
    <property type="component" value="Unassembled WGS sequence"/>
</dbReference>
<evidence type="ECO:0000256" key="6">
    <source>
        <dbReference type="ARBA" id="ARBA00023157"/>
    </source>
</evidence>
<evidence type="ECO:0000313" key="11">
    <source>
        <dbReference type="Proteomes" id="UP000298663"/>
    </source>
</evidence>
<dbReference type="GO" id="GO:0003993">
    <property type="term" value="F:acid phosphatase activity"/>
    <property type="evidence" value="ECO:0007669"/>
    <property type="project" value="UniProtKB-EC"/>
</dbReference>
<evidence type="ECO:0000256" key="4">
    <source>
        <dbReference type="ARBA" id="ARBA00022729"/>
    </source>
</evidence>
<dbReference type="InterPro" id="IPR050645">
    <property type="entry name" value="Histidine_acid_phosphatase"/>
</dbReference>
<dbReference type="InterPro" id="IPR000560">
    <property type="entry name" value="His_Pase_clade-2"/>
</dbReference>
<dbReference type="PANTHER" id="PTHR11567">
    <property type="entry name" value="ACID PHOSPHATASE-RELATED"/>
    <property type="match status" value="1"/>
</dbReference>
<evidence type="ECO:0000256" key="3">
    <source>
        <dbReference type="ARBA" id="ARBA00012646"/>
    </source>
</evidence>
<evidence type="ECO:0000256" key="9">
    <source>
        <dbReference type="SAM" id="SignalP"/>
    </source>
</evidence>
<protein>
    <recommendedName>
        <fullName evidence="3">acid phosphatase</fullName>
        <ecNumber evidence="3">3.1.3.2</ecNumber>
    </recommendedName>
</protein>
<comment type="similarity">
    <text evidence="2">Belongs to the histidine acid phosphatase family.</text>
</comment>
<accession>A0A4U8UQH6</accession>
<dbReference type="OrthoDB" id="258392at2759"/>
<keyword evidence="5" id="KW-0378">Hydrolase</keyword>
<comment type="caution">
    <text evidence="10">The sequence shown here is derived from an EMBL/GenBank/DDBJ whole genome shotgun (WGS) entry which is preliminary data.</text>
</comment>
<feature type="signal peptide" evidence="9">
    <location>
        <begin position="1"/>
        <end position="20"/>
    </location>
</feature>
<comment type="catalytic activity">
    <reaction evidence="1">
        <text>a phosphate monoester + H2O = an alcohol + phosphate</text>
        <dbReference type="Rhea" id="RHEA:15017"/>
        <dbReference type="ChEBI" id="CHEBI:15377"/>
        <dbReference type="ChEBI" id="CHEBI:30879"/>
        <dbReference type="ChEBI" id="CHEBI:43474"/>
        <dbReference type="ChEBI" id="CHEBI:67140"/>
        <dbReference type="EC" id="3.1.3.2"/>
    </reaction>
</comment>
<dbReference type="PANTHER" id="PTHR11567:SF211">
    <property type="entry name" value="PROSTATIC ACID PHOSPHATASE"/>
    <property type="match status" value="1"/>
</dbReference>